<protein>
    <submittedName>
        <fullName evidence="1">Uncharacterized protein</fullName>
    </submittedName>
</protein>
<proteinExistence type="predicted"/>
<evidence type="ECO:0000313" key="2">
    <source>
        <dbReference type="Proteomes" id="UP000001036"/>
    </source>
</evidence>
<dbReference type="STRING" id="498211.CJA_2371"/>
<sequence>MLKLLAVSWQHLSFIPLRSYQKNPAAGCHLKEGETRLINIDI</sequence>
<dbReference type="HOGENOM" id="CLU_3249055_0_0_6"/>
<reference evidence="1 2" key="1">
    <citation type="journal article" date="2008" name="J. Bacteriol.">
        <title>Insights into plant cell wall degradation from the genome sequence of the soil bacterium Cellvibrio japonicus.</title>
        <authorList>
            <person name="Deboy R.T."/>
            <person name="Mongodin E.F."/>
            <person name="Fouts D.E."/>
            <person name="Tailford L.E."/>
            <person name="Khouri H."/>
            <person name="Emerson J.B."/>
            <person name="Mohamoud Y."/>
            <person name="Watkins K."/>
            <person name="Henrissat B."/>
            <person name="Gilbert H.J."/>
            <person name="Nelson K.E."/>
        </authorList>
    </citation>
    <scope>NUCLEOTIDE SEQUENCE [LARGE SCALE GENOMIC DNA]</scope>
    <source>
        <strain evidence="1 2">Ueda107</strain>
    </source>
</reference>
<evidence type="ECO:0000313" key="1">
    <source>
        <dbReference type="EMBL" id="ACE85292.1"/>
    </source>
</evidence>
<name>B3PK09_CELJU</name>
<gene>
    <name evidence="1" type="ordered locus">CJA_2371</name>
</gene>
<dbReference type="Proteomes" id="UP000001036">
    <property type="component" value="Chromosome"/>
</dbReference>
<dbReference type="AlphaFoldDB" id="B3PK09"/>
<dbReference type="KEGG" id="cja:CJA_2371"/>
<accession>B3PK09</accession>
<organism evidence="1 2">
    <name type="scientific">Cellvibrio japonicus (strain Ueda107)</name>
    <name type="common">Pseudomonas fluorescens subsp. cellulosa</name>
    <dbReference type="NCBI Taxonomy" id="498211"/>
    <lineage>
        <taxon>Bacteria</taxon>
        <taxon>Pseudomonadati</taxon>
        <taxon>Pseudomonadota</taxon>
        <taxon>Gammaproteobacteria</taxon>
        <taxon>Cellvibrionales</taxon>
        <taxon>Cellvibrionaceae</taxon>
        <taxon>Cellvibrio</taxon>
    </lineage>
</organism>
<keyword evidence="2" id="KW-1185">Reference proteome</keyword>
<dbReference type="EMBL" id="CP000934">
    <property type="protein sequence ID" value="ACE85292.1"/>
    <property type="molecule type" value="Genomic_DNA"/>
</dbReference>